<dbReference type="InterPro" id="IPR050266">
    <property type="entry name" value="AB_hydrolase_sf"/>
</dbReference>
<organism evidence="2 3">
    <name type="scientific">Amorphotheca resinae ATCC 22711</name>
    <dbReference type="NCBI Taxonomy" id="857342"/>
    <lineage>
        <taxon>Eukaryota</taxon>
        <taxon>Fungi</taxon>
        <taxon>Dikarya</taxon>
        <taxon>Ascomycota</taxon>
        <taxon>Pezizomycotina</taxon>
        <taxon>Leotiomycetes</taxon>
        <taxon>Helotiales</taxon>
        <taxon>Amorphothecaceae</taxon>
        <taxon>Amorphotheca</taxon>
    </lineage>
</organism>
<dbReference type="PANTHER" id="PTHR43798:SF33">
    <property type="entry name" value="HYDROLASE, PUTATIVE (AFU_ORTHOLOGUE AFUA_2G14860)-RELATED"/>
    <property type="match status" value="1"/>
</dbReference>
<dbReference type="GO" id="GO:0016020">
    <property type="term" value="C:membrane"/>
    <property type="evidence" value="ECO:0007669"/>
    <property type="project" value="TreeGrafter"/>
</dbReference>
<dbReference type="InterPro" id="IPR000073">
    <property type="entry name" value="AB_hydrolase_1"/>
</dbReference>
<dbReference type="Gene3D" id="3.40.50.1820">
    <property type="entry name" value="alpha/beta hydrolase"/>
    <property type="match status" value="1"/>
</dbReference>
<name>A0A2T3BFK2_AMORE</name>
<dbReference type="GO" id="GO:0046464">
    <property type="term" value="P:acylglycerol catabolic process"/>
    <property type="evidence" value="ECO:0007669"/>
    <property type="project" value="TreeGrafter"/>
</dbReference>
<dbReference type="InterPro" id="IPR029058">
    <property type="entry name" value="AB_hydrolase_fold"/>
</dbReference>
<dbReference type="OrthoDB" id="2498029at2759"/>
<protein>
    <recommendedName>
        <fullName evidence="1">AB hydrolase-1 domain-containing protein</fullName>
    </recommendedName>
</protein>
<dbReference type="GO" id="GO:0047372">
    <property type="term" value="F:monoacylglycerol lipase activity"/>
    <property type="evidence" value="ECO:0007669"/>
    <property type="project" value="TreeGrafter"/>
</dbReference>
<keyword evidence="3" id="KW-1185">Reference proteome</keyword>
<evidence type="ECO:0000313" key="3">
    <source>
        <dbReference type="Proteomes" id="UP000241818"/>
    </source>
</evidence>
<accession>A0A2T3BFK2</accession>
<dbReference type="Proteomes" id="UP000241818">
    <property type="component" value="Unassembled WGS sequence"/>
</dbReference>
<dbReference type="GeneID" id="36577829"/>
<dbReference type="STRING" id="857342.A0A2T3BFK2"/>
<reference evidence="2 3" key="1">
    <citation type="journal article" date="2018" name="New Phytol.">
        <title>Comparative genomics and transcriptomics depict ericoid mycorrhizal fungi as versatile saprotrophs and plant mutualists.</title>
        <authorList>
            <person name="Martino E."/>
            <person name="Morin E."/>
            <person name="Grelet G.A."/>
            <person name="Kuo A."/>
            <person name="Kohler A."/>
            <person name="Daghino S."/>
            <person name="Barry K.W."/>
            <person name="Cichocki N."/>
            <person name="Clum A."/>
            <person name="Dockter R.B."/>
            <person name="Hainaut M."/>
            <person name="Kuo R.C."/>
            <person name="LaButti K."/>
            <person name="Lindahl B.D."/>
            <person name="Lindquist E.A."/>
            <person name="Lipzen A."/>
            <person name="Khouja H.R."/>
            <person name="Magnuson J."/>
            <person name="Murat C."/>
            <person name="Ohm R.A."/>
            <person name="Singer S.W."/>
            <person name="Spatafora J.W."/>
            <person name="Wang M."/>
            <person name="Veneault-Fourrey C."/>
            <person name="Henrissat B."/>
            <person name="Grigoriev I.V."/>
            <person name="Martin F.M."/>
            <person name="Perotto S."/>
        </authorList>
    </citation>
    <scope>NUCLEOTIDE SEQUENCE [LARGE SCALE GENOMIC DNA]</scope>
    <source>
        <strain evidence="2 3">ATCC 22711</strain>
    </source>
</reference>
<dbReference type="AlphaFoldDB" id="A0A2T3BFK2"/>
<feature type="domain" description="AB hydrolase-1" evidence="1">
    <location>
        <begin position="29"/>
        <end position="136"/>
    </location>
</feature>
<dbReference type="PANTHER" id="PTHR43798">
    <property type="entry name" value="MONOACYLGLYCEROL LIPASE"/>
    <property type="match status" value="1"/>
</dbReference>
<dbReference type="Pfam" id="PF00561">
    <property type="entry name" value="Abhydrolase_1"/>
    <property type="match status" value="1"/>
</dbReference>
<gene>
    <name evidence="2" type="ORF">M430DRAFT_92943</name>
</gene>
<dbReference type="EMBL" id="KZ679006">
    <property type="protein sequence ID" value="PSS28196.1"/>
    <property type="molecule type" value="Genomic_DNA"/>
</dbReference>
<evidence type="ECO:0000259" key="1">
    <source>
        <dbReference type="Pfam" id="PF00561"/>
    </source>
</evidence>
<evidence type="ECO:0000313" key="2">
    <source>
        <dbReference type="EMBL" id="PSS28196.1"/>
    </source>
</evidence>
<sequence>MLSFRTNDNVTIRYLDTGKGDPNRWDKDPLILIHGFTGSSAVWQRNIPVLAKKYRVIAPDLRGHGSSGKPKHGYHVTRLAMDLRELILHLTIDDARGDHNEMQFKALGGSLGCSILWAYSELFTTVPFTHMMFVDQSPLQNFSLDGWDARFCNRGMNGAPAVAAFQTALKLAPEAVLKDVIASCLSYRSHPLPTDNISPETFAADEAFFLTEALKGDPEWYGKLMSDHTSLDWRDSIRGTFGERNGSPTKVFVVASSRSGPFPSAGPLAVVDLVNNDEDGQLDAKLAKGVVIDWGGHWCYWEDPEKFNKLALDFFAE</sequence>
<dbReference type="SUPFAM" id="SSF53474">
    <property type="entry name" value="alpha/beta-Hydrolases"/>
    <property type="match status" value="1"/>
</dbReference>
<dbReference type="RefSeq" id="XP_024725721.1">
    <property type="nucleotide sequence ID" value="XM_024869748.1"/>
</dbReference>
<dbReference type="InParanoid" id="A0A2T3BFK2"/>
<proteinExistence type="predicted"/>